<evidence type="ECO:0000313" key="1">
    <source>
        <dbReference type="EMBL" id="KAK9519963.1"/>
    </source>
</evidence>
<keyword evidence="2" id="KW-1185">Reference proteome</keyword>
<accession>A0AAW1ECW0</accession>
<dbReference type="Proteomes" id="UP001488805">
    <property type="component" value="Unassembled WGS sequence"/>
</dbReference>
<dbReference type="EMBL" id="JBCEZU010000434">
    <property type="protein sequence ID" value="KAK9519963.1"/>
    <property type="molecule type" value="Genomic_DNA"/>
</dbReference>
<proteinExistence type="predicted"/>
<name>A0AAW1ECW0_ZOAVI</name>
<comment type="caution">
    <text evidence="1">The sequence shown here is derived from an EMBL/GenBank/DDBJ whole genome shotgun (WGS) entry which is preliminary data.</text>
</comment>
<evidence type="ECO:0000313" key="2">
    <source>
        <dbReference type="Proteomes" id="UP001488805"/>
    </source>
</evidence>
<protein>
    <submittedName>
        <fullName evidence="1">Uncharacterized protein</fullName>
    </submittedName>
</protein>
<gene>
    <name evidence="1" type="ORF">VZT92_022653</name>
</gene>
<dbReference type="AlphaFoldDB" id="A0AAW1ECW0"/>
<sequence length="88" mass="9444">MCVSWKQLRTRLCLCPEGIHLALSQCSTPTHPFPIDPPGSRAHSVCQVNQTVKGKLGSAATHAANPSCFSLYPCYGPHGTSLLSMDAY</sequence>
<organism evidence="1 2">
    <name type="scientific">Zoarces viviparus</name>
    <name type="common">Viviparous eelpout</name>
    <name type="synonym">Blennius viviparus</name>
    <dbReference type="NCBI Taxonomy" id="48416"/>
    <lineage>
        <taxon>Eukaryota</taxon>
        <taxon>Metazoa</taxon>
        <taxon>Chordata</taxon>
        <taxon>Craniata</taxon>
        <taxon>Vertebrata</taxon>
        <taxon>Euteleostomi</taxon>
        <taxon>Actinopterygii</taxon>
        <taxon>Neopterygii</taxon>
        <taxon>Teleostei</taxon>
        <taxon>Neoteleostei</taxon>
        <taxon>Acanthomorphata</taxon>
        <taxon>Eupercaria</taxon>
        <taxon>Perciformes</taxon>
        <taxon>Cottioidei</taxon>
        <taxon>Zoarcales</taxon>
        <taxon>Zoarcidae</taxon>
        <taxon>Zoarcinae</taxon>
        <taxon>Zoarces</taxon>
    </lineage>
</organism>
<reference evidence="1 2" key="1">
    <citation type="journal article" date="2024" name="Genome Biol. Evol.">
        <title>Chromosome-level genome assembly of the viviparous eelpout Zoarces viviparus.</title>
        <authorList>
            <person name="Fuhrmann N."/>
            <person name="Brasseur M.V."/>
            <person name="Bakowski C.E."/>
            <person name="Podsiadlowski L."/>
            <person name="Prost S."/>
            <person name="Krehenwinkel H."/>
            <person name="Mayer C."/>
        </authorList>
    </citation>
    <scope>NUCLEOTIDE SEQUENCE [LARGE SCALE GENOMIC DNA]</scope>
    <source>
        <strain evidence="1">NO-MEL_2022_Ind0_liver</strain>
    </source>
</reference>